<evidence type="ECO:0000313" key="10">
    <source>
        <dbReference type="Proteomes" id="UP001597347"/>
    </source>
</evidence>
<dbReference type="InterPro" id="IPR010227">
    <property type="entry name" value="NADH_Q_OxRdtase_chainM/4"/>
</dbReference>
<feature type="transmembrane region" description="Helical" evidence="7">
    <location>
        <begin position="82"/>
        <end position="101"/>
    </location>
</feature>
<evidence type="ECO:0000256" key="2">
    <source>
        <dbReference type="ARBA" id="ARBA00009025"/>
    </source>
</evidence>
<feature type="transmembrane region" description="Helical" evidence="7">
    <location>
        <begin position="306"/>
        <end position="328"/>
    </location>
</feature>
<comment type="subcellular location">
    <subcellularLocation>
        <location evidence="1">Endomembrane system</location>
        <topology evidence="1">Multi-pass membrane protein</topology>
    </subcellularLocation>
    <subcellularLocation>
        <location evidence="6">Membrane</location>
        <topology evidence="6">Multi-pass membrane protein</topology>
    </subcellularLocation>
</comment>
<dbReference type="EMBL" id="JBHUEA010000021">
    <property type="protein sequence ID" value="MFD1722510.1"/>
    <property type="molecule type" value="Genomic_DNA"/>
</dbReference>
<feature type="transmembrane region" description="Helical" evidence="7">
    <location>
        <begin position="379"/>
        <end position="399"/>
    </location>
</feature>
<feature type="transmembrane region" description="Helical" evidence="7">
    <location>
        <begin position="241"/>
        <end position="263"/>
    </location>
</feature>
<feature type="transmembrane region" description="Helical" evidence="7">
    <location>
        <begin position="29"/>
        <end position="52"/>
    </location>
</feature>
<gene>
    <name evidence="9" type="ORF">ACFSBI_13205</name>
</gene>
<accession>A0ABW4LGU0</accession>
<evidence type="ECO:0000256" key="4">
    <source>
        <dbReference type="ARBA" id="ARBA00022989"/>
    </source>
</evidence>
<comment type="caution">
    <text evidence="9">The sequence shown here is derived from an EMBL/GenBank/DDBJ whole genome shotgun (WGS) entry which is preliminary data.</text>
</comment>
<dbReference type="PRINTS" id="PR01437">
    <property type="entry name" value="NUOXDRDTASE4"/>
</dbReference>
<sequence>MLSVLVLAPLVAAIVLALARGLPDLVVRAAWVVVTAALLALTVAATALALPLPPGRLALEERSAAVPGLGVRYQLGVDGFSLALLLLTGVVFLAVAVFSLGERHRPRQQAALYLFLQATCVGLFTAQDLIVFFLFFDLSIVGIAFSIAGWGHGSRRRSALVFFLYTFAGSIALLLGFIGVYLGAARPTFDMAALAASGALAVGPVAAIAVVAAITVGLAVKTPTVPFHSWLPPAHTDAPTIGSVVLAALLLKMGTYGLVRVAAPILPAAWSAIAWTVLVVGIVSALWGALVALAQTDLKRMIAYTSINHMGYVVMAVGAAGIGGGVVAQRTAVIGALVQMVSHGLTTGALFLLVGVLRDRRGTSELDRFGGLGRVAPRFAALFAIAAFASLGLPGFSGFVAELQIFIGAIGATPVAALALPGIVLTAALLLRALQRVLTGERTPMAEHFPDLKPHETVAIGGLLALSLAIGVVPAPLNGLVEPAAAHLVDLLHR</sequence>
<organism evidence="9 10">
    <name type="scientific">Amnibacterium endophyticum</name>
    <dbReference type="NCBI Taxonomy" id="2109337"/>
    <lineage>
        <taxon>Bacteria</taxon>
        <taxon>Bacillati</taxon>
        <taxon>Actinomycetota</taxon>
        <taxon>Actinomycetes</taxon>
        <taxon>Micrococcales</taxon>
        <taxon>Microbacteriaceae</taxon>
        <taxon>Amnibacterium</taxon>
    </lineage>
</organism>
<feature type="transmembrane region" description="Helical" evidence="7">
    <location>
        <begin position="269"/>
        <end position="294"/>
    </location>
</feature>
<keyword evidence="4 7" id="KW-1133">Transmembrane helix</keyword>
<feature type="transmembrane region" description="Helical" evidence="7">
    <location>
        <begin position="121"/>
        <end position="148"/>
    </location>
</feature>
<evidence type="ECO:0000256" key="6">
    <source>
        <dbReference type="RuleBase" id="RU000320"/>
    </source>
</evidence>
<keyword evidence="10" id="KW-1185">Reference proteome</keyword>
<dbReference type="PANTHER" id="PTHR43507:SF1">
    <property type="entry name" value="NADH-UBIQUINONE OXIDOREDUCTASE CHAIN 4"/>
    <property type="match status" value="1"/>
</dbReference>
<name>A0ABW4LGU0_9MICO</name>
<feature type="transmembrane region" description="Helical" evidence="7">
    <location>
        <begin position="160"/>
        <end position="182"/>
    </location>
</feature>
<dbReference type="InterPro" id="IPR003918">
    <property type="entry name" value="NADH_UbQ_OxRdtase"/>
</dbReference>
<feature type="transmembrane region" description="Helical" evidence="7">
    <location>
        <begin position="334"/>
        <end position="358"/>
    </location>
</feature>
<feature type="domain" description="NADH:quinone oxidoreductase/Mrp antiporter transmembrane" evidence="8">
    <location>
        <begin position="126"/>
        <end position="420"/>
    </location>
</feature>
<reference evidence="10" key="1">
    <citation type="journal article" date="2019" name="Int. J. Syst. Evol. Microbiol.">
        <title>The Global Catalogue of Microorganisms (GCM) 10K type strain sequencing project: providing services to taxonomists for standard genome sequencing and annotation.</title>
        <authorList>
            <consortium name="The Broad Institute Genomics Platform"/>
            <consortium name="The Broad Institute Genome Sequencing Center for Infectious Disease"/>
            <person name="Wu L."/>
            <person name="Ma J."/>
        </authorList>
    </citation>
    <scope>NUCLEOTIDE SEQUENCE [LARGE SCALE GENOMIC DNA]</scope>
    <source>
        <strain evidence="10">CGMCC 1.12471</strain>
    </source>
</reference>
<evidence type="ECO:0000259" key="8">
    <source>
        <dbReference type="Pfam" id="PF00361"/>
    </source>
</evidence>
<dbReference type="NCBIfam" id="TIGR01972">
    <property type="entry name" value="NDH_I_M"/>
    <property type="match status" value="1"/>
</dbReference>
<dbReference type="Proteomes" id="UP001597347">
    <property type="component" value="Unassembled WGS sequence"/>
</dbReference>
<evidence type="ECO:0000256" key="5">
    <source>
        <dbReference type="ARBA" id="ARBA00023136"/>
    </source>
</evidence>
<dbReference type="Pfam" id="PF00361">
    <property type="entry name" value="Proton_antipo_M"/>
    <property type="match status" value="1"/>
</dbReference>
<evidence type="ECO:0000256" key="3">
    <source>
        <dbReference type="ARBA" id="ARBA00022692"/>
    </source>
</evidence>
<keyword evidence="5 7" id="KW-0472">Membrane</keyword>
<dbReference type="RefSeq" id="WP_377935673.1">
    <property type="nucleotide sequence ID" value="NZ_JBHUEA010000021.1"/>
</dbReference>
<feature type="transmembrane region" description="Helical" evidence="7">
    <location>
        <begin position="405"/>
        <end position="431"/>
    </location>
</feature>
<dbReference type="PANTHER" id="PTHR43507">
    <property type="entry name" value="NADH-UBIQUINONE OXIDOREDUCTASE CHAIN 4"/>
    <property type="match status" value="1"/>
</dbReference>
<keyword evidence="3 6" id="KW-0812">Transmembrane</keyword>
<proteinExistence type="inferred from homology"/>
<feature type="transmembrane region" description="Helical" evidence="7">
    <location>
        <begin position="194"/>
        <end position="220"/>
    </location>
</feature>
<protein>
    <submittedName>
        <fullName evidence="9">NuoM family protein</fullName>
    </submittedName>
</protein>
<evidence type="ECO:0000313" key="9">
    <source>
        <dbReference type="EMBL" id="MFD1722510.1"/>
    </source>
</evidence>
<comment type="similarity">
    <text evidence="2">Belongs to the complex I subunit 4 family.</text>
</comment>
<evidence type="ECO:0000256" key="1">
    <source>
        <dbReference type="ARBA" id="ARBA00004127"/>
    </source>
</evidence>
<dbReference type="InterPro" id="IPR001750">
    <property type="entry name" value="ND/Mrp_TM"/>
</dbReference>
<evidence type="ECO:0000256" key="7">
    <source>
        <dbReference type="SAM" id="Phobius"/>
    </source>
</evidence>